<proteinExistence type="inferred from homology"/>
<dbReference type="Gene3D" id="2.30.30.60">
    <property type="match status" value="1"/>
</dbReference>
<evidence type="ECO:0000259" key="9">
    <source>
        <dbReference type="Pfam" id="PF21082"/>
    </source>
</evidence>
<dbReference type="GeneID" id="37284981"/>
<dbReference type="GO" id="GO:0005886">
    <property type="term" value="C:plasma membrane"/>
    <property type="evidence" value="ECO:0007669"/>
    <property type="project" value="UniProtKB-SubCell"/>
</dbReference>
<evidence type="ECO:0000313" key="11">
    <source>
        <dbReference type="Proteomes" id="UP000253273"/>
    </source>
</evidence>
<dbReference type="Pfam" id="PF00924">
    <property type="entry name" value="MS_channel_2nd"/>
    <property type="match status" value="1"/>
</dbReference>
<accession>A0A345E6P2</accession>
<dbReference type="AlphaFoldDB" id="A0A345E6P2"/>
<dbReference type="SUPFAM" id="SSF50182">
    <property type="entry name" value="Sm-like ribonucleoproteins"/>
    <property type="match status" value="1"/>
</dbReference>
<evidence type="ECO:0000256" key="6">
    <source>
        <dbReference type="ARBA" id="ARBA00023136"/>
    </source>
</evidence>
<dbReference type="RefSeq" id="WP_114586985.1">
    <property type="nucleotide sequence ID" value="NZ_CP031150.1"/>
</dbReference>
<dbReference type="Gene3D" id="1.10.287.1260">
    <property type="match status" value="1"/>
</dbReference>
<keyword evidence="6 7" id="KW-0472">Membrane</keyword>
<dbReference type="EMBL" id="CP031150">
    <property type="protein sequence ID" value="AXG07864.1"/>
    <property type="molecule type" value="Genomic_DNA"/>
</dbReference>
<feature type="domain" description="Mechanosensitive ion channel MscS C-terminal" evidence="9">
    <location>
        <begin position="195"/>
        <end position="279"/>
    </location>
</feature>
<dbReference type="SUPFAM" id="SSF82689">
    <property type="entry name" value="Mechanosensitive channel protein MscS (YggB), C-terminal domain"/>
    <property type="match status" value="1"/>
</dbReference>
<dbReference type="PROSITE" id="PS01246">
    <property type="entry name" value="UPF0003"/>
    <property type="match status" value="1"/>
</dbReference>
<dbReference type="InterPro" id="IPR006686">
    <property type="entry name" value="MscS_channel_CS"/>
</dbReference>
<organism evidence="10 11">
    <name type="scientific">Haloplanus rubicundus</name>
    <dbReference type="NCBI Taxonomy" id="1547898"/>
    <lineage>
        <taxon>Archaea</taxon>
        <taxon>Methanobacteriati</taxon>
        <taxon>Methanobacteriota</taxon>
        <taxon>Stenosarchaea group</taxon>
        <taxon>Halobacteria</taxon>
        <taxon>Halobacteriales</taxon>
        <taxon>Haloferacaceae</taxon>
        <taxon>Haloplanus</taxon>
    </lineage>
</organism>
<dbReference type="InterPro" id="IPR045275">
    <property type="entry name" value="MscS_archaea/bacteria_type"/>
</dbReference>
<dbReference type="InterPro" id="IPR006685">
    <property type="entry name" value="MscS_channel_2nd"/>
</dbReference>
<dbReference type="InterPro" id="IPR023408">
    <property type="entry name" value="MscS_beta-dom_sf"/>
</dbReference>
<feature type="transmembrane region" description="Helical" evidence="7">
    <location>
        <begin position="75"/>
        <end position="94"/>
    </location>
</feature>
<feature type="transmembrane region" description="Helical" evidence="7">
    <location>
        <begin position="29"/>
        <end position="54"/>
    </location>
</feature>
<protein>
    <submittedName>
        <fullName evidence="10">Mechanosensitive ion channel family protein</fullName>
    </submittedName>
</protein>
<evidence type="ECO:0000256" key="7">
    <source>
        <dbReference type="SAM" id="Phobius"/>
    </source>
</evidence>
<evidence type="ECO:0000256" key="1">
    <source>
        <dbReference type="ARBA" id="ARBA00004651"/>
    </source>
</evidence>
<dbReference type="Gene3D" id="3.30.70.100">
    <property type="match status" value="1"/>
</dbReference>
<feature type="domain" description="Mechanosensitive ion channel MscS" evidence="8">
    <location>
        <begin position="121"/>
        <end position="188"/>
    </location>
</feature>
<dbReference type="PANTHER" id="PTHR30221:SF1">
    <property type="entry name" value="SMALL-CONDUCTANCE MECHANOSENSITIVE CHANNEL"/>
    <property type="match status" value="1"/>
</dbReference>
<comment type="subcellular location">
    <subcellularLocation>
        <location evidence="1">Cell membrane</location>
        <topology evidence="1">Multi-pass membrane protein</topology>
    </subcellularLocation>
</comment>
<dbReference type="PANTHER" id="PTHR30221">
    <property type="entry name" value="SMALL-CONDUCTANCE MECHANOSENSITIVE CHANNEL"/>
    <property type="match status" value="1"/>
</dbReference>
<evidence type="ECO:0000256" key="4">
    <source>
        <dbReference type="ARBA" id="ARBA00022692"/>
    </source>
</evidence>
<reference evidence="10 11" key="1">
    <citation type="submission" date="2018-07" db="EMBL/GenBank/DDBJ databases">
        <title>Genome sequences of Haloplanus sp. CBA1113.</title>
        <authorList>
            <person name="Kim Y.B."/>
            <person name="Roh S.W."/>
        </authorList>
    </citation>
    <scope>NUCLEOTIDE SEQUENCE [LARGE SCALE GENOMIC DNA]</scope>
    <source>
        <strain evidence="10 11">CBA1113</strain>
    </source>
</reference>
<dbReference type="KEGG" id="haj:DU500_16310"/>
<gene>
    <name evidence="10" type="ORF">DU500_16310</name>
</gene>
<feature type="transmembrane region" description="Helical" evidence="7">
    <location>
        <begin position="100"/>
        <end position="119"/>
    </location>
</feature>
<dbReference type="Proteomes" id="UP000253273">
    <property type="component" value="Chromosome"/>
</dbReference>
<evidence type="ECO:0000256" key="5">
    <source>
        <dbReference type="ARBA" id="ARBA00022989"/>
    </source>
</evidence>
<evidence type="ECO:0000259" key="8">
    <source>
        <dbReference type="Pfam" id="PF00924"/>
    </source>
</evidence>
<evidence type="ECO:0000256" key="3">
    <source>
        <dbReference type="ARBA" id="ARBA00022475"/>
    </source>
</evidence>
<comment type="similarity">
    <text evidence="2">Belongs to the MscS (TC 1.A.23) family.</text>
</comment>
<keyword evidence="11" id="KW-1185">Reference proteome</keyword>
<name>A0A345E6P2_9EURY</name>
<evidence type="ECO:0000256" key="2">
    <source>
        <dbReference type="ARBA" id="ARBA00008017"/>
    </source>
</evidence>
<dbReference type="OrthoDB" id="304233at2157"/>
<dbReference type="InterPro" id="IPR010920">
    <property type="entry name" value="LSM_dom_sf"/>
</dbReference>
<sequence length="304" mass="32989">MIGTALQTGRSDAGFVGEFLTDFGIPPGLASAIGSAAVFVVVFVGLYIVGKGIVVPFVDDVLKRRDIDDHARKPLRILVHVAVVAAGFGLGFALAGYGNILLALSTVGAAATLAVGFALQDVIKNFVAGVFIYTDQPFRTGDWIEWGGNSGFVEDIGLRVTRVRTFDNEHLTVPNAQLTDDVIKNYDRNRTLRLKFTFRIGFEDDIDDAMDHIVAAAEAEEEILEEPEPSVKLMEINEASFDLQGRIWIRDPGDSDFLGIRGRFVKDVTDRFEAAGISIPYPHRTVEGSLDTSVRGPSGVVSDD</sequence>
<keyword evidence="3" id="KW-1003">Cell membrane</keyword>
<dbReference type="InterPro" id="IPR049278">
    <property type="entry name" value="MS_channel_C"/>
</dbReference>
<keyword evidence="4 7" id="KW-0812">Transmembrane</keyword>
<dbReference type="Pfam" id="PF21082">
    <property type="entry name" value="MS_channel_3rd"/>
    <property type="match status" value="1"/>
</dbReference>
<evidence type="ECO:0000313" key="10">
    <source>
        <dbReference type="EMBL" id="AXG07864.1"/>
    </source>
</evidence>
<keyword evidence="5 7" id="KW-1133">Transmembrane helix</keyword>
<dbReference type="GO" id="GO:0008381">
    <property type="term" value="F:mechanosensitive monoatomic ion channel activity"/>
    <property type="evidence" value="ECO:0007669"/>
    <property type="project" value="InterPro"/>
</dbReference>
<dbReference type="InterPro" id="IPR011066">
    <property type="entry name" value="MscS_channel_C_sf"/>
</dbReference>